<dbReference type="InterPro" id="IPR000863">
    <property type="entry name" value="Sulfotransferase_dom"/>
</dbReference>
<dbReference type="InterPro" id="IPR027417">
    <property type="entry name" value="P-loop_NTPase"/>
</dbReference>
<gene>
    <name evidence="2" type="ORF">E3983_09175</name>
</gene>
<evidence type="ECO:0000313" key="3">
    <source>
        <dbReference type="Proteomes" id="UP000295517"/>
    </source>
</evidence>
<name>A0AAX1EHL2_9GAMM</name>
<feature type="domain" description="Sulfotransferase" evidence="1">
    <location>
        <begin position="9"/>
        <end position="257"/>
    </location>
</feature>
<sequence>MNKKYKNVIWISGMPRSGTTWLSQIFASSPDVRLKFCPLFSYEFKNLLNEKSTLDEWEELFSNVYSTNSEYLDQHHLRSKGLVPKFINKKAEPDYLVIKSTRFHNLIPHLLRLHNRIRIIHIVRHPCAVIYSWLSNPHEFPETADPLNEWKTGQCRKNGFGEFWGFDDWKHVCETALELSKQFPKQHMIIRYEDLVKNPIPCIQKLFSYAGIILENQTIDFINLSQSCHDNHKHSVFKKRELKEKWEDHLDPQIVSACMNEIKGTKLEQFAGSV</sequence>
<dbReference type="Pfam" id="PF00685">
    <property type="entry name" value="Sulfotransfer_1"/>
    <property type="match status" value="1"/>
</dbReference>
<dbReference type="AlphaFoldDB" id="A0AAX1EHL2"/>
<dbReference type="Proteomes" id="UP000295517">
    <property type="component" value="Chromosome"/>
</dbReference>
<dbReference type="Gene3D" id="3.40.50.300">
    <property type="entry name" value="P-loop containing nucleotide triphosphate hydrolases"/>
    <property type="match status" value="1"/>
</dbReference>
<dbReference type="GO" id="GO:0006044">
    <property type="term" value="P:N-acetylglucosamine metabolic process"/>
    <property type="evidence" value="ECO:0007669"/>
    <property type="project" value="TreeGrafter"/>
</dbReference>
<dbReference type="PANTHER" id="PTHR10704">
    <property type="entry name" value="CARBOHYDRATE SULFOTRANSFERASE"/>
    <property type="match status" value="1"/>
</dbReference>
<proteinExistence type="predicted"/>
<evidence type="ECO:0000313" key="2">
    <source>
        <dbReference type="EMBL" id="QBR84517.1"/>
    </source>
</evidence>
<dbReference type="EMBL" id="CP038254">
    <property type="protein sequence ID" value="QBR84517.1"/>
    <property type="molecule type" value="Genomic_DNA"/>
</dbReference>
<organism evidence="2 3">
    <name type="scientific">Legionella israelensis</name>
    <dbReference type="NCBI Taxonomy" id="454"/>
    <lineage>
        <taxon>Bacteria</taxon>
        <taxon>Pseudomonadati</taxon>
        <taxon>Pseudomonadota</taxon>
        <taxon>Gammaproteobacteria</taxon>
        <taxon>Legionellales</taxon>
        <taxon>Legionellaceae</taxon>
        <taxon>Legionella</taxon>
    </lineage>
</organism>
<dbReference type="PANTHER" id="PTHR10704:SF44">
    <property type="entry name" value="LD35051P-RELATED"/>
    <property type="match status" value="1"/>
</dbReference>
<dbReference type="RefSeq" id="WP_135060737.1">
    <property type="nucleotide sequence ID" value="NZ_CP038254.1"/>
</dbReference>
<dbReference type="GO" id="GO:0006790">
    <property type="term" value="P:sulfur compound metabolic process"/>
    <property type="evidence" value="ECO:0007669"/>
    <property type="project" value="TreeGrafter"/>
</dbReference>
<reference evidence="2 3" key="1">
    <citation type="submission" date="2019-03" db="EMBL/GenBank/DDBJ databases">
        <title>Diverse conjugative elements silence natural transformation in Legionella species.</title>
        <authorList>
            <person name="Durieux I."/>
            <person name="Ginevra C."/>
            <person name="Attaiech L."/>
            <person name="Picq K."/>
            <person name="Juan P.A."/>
            <person name="Jarraud S."/>
            <person name="Charpentier X."/>
        </authorList>
    </citation>
    <scope>NUCLEOTIDE SEQUENCE [LARGE SCALE GENOMIC DNA]</scope>
    <source>
        <strain evidence="2 3">HL-0427-4011</strain>
    </source>
</reference>
<accession>A0AAX1EHL2</accession>
<dbReference type="GO" id="GO:0001517">
    <property type="term" value="F:N-acetylglucosamine 6-O-sulfotransferase activity"/>
    <property type="evidence" value="ECO:0007669"/>
    <property type="project" value="TreeGrafter"/>
</dbReference>
<dbReference type="SUPFAM" id="SSF52540">
    <property type="entry name" value="P-loop containing nucleoside triphosphate hydrolases"/>
    <property type="match status" value="1"/>
</dbReference>
<dbReference type="InterPro" id="IPR051135">
    <property type="entry name" value="Gal/GlcNAc/GalNAc_ST"/>
</dbReference>
<evidence type="ECO:0000259" key="1">
    <source>
        <dbReference type="Pfam" id="PF00685"/>
    </source>
</evidence>
<protein>
    <submittedName>
        <fullName evidence="2">Sulfotransferase</fullName>
    </submittedName>
</protein>